<dbReference type="InterPro" id="IPR029039">
    <property type="entry name" value="Flavoprotein-like_sf"/>
</dbReference>
<dbReference type="Pfam" id="PF02525">
    <property type="entry name" value="Flavodoxin_2"/>
    <property type="match status" value="1"/>
</dbReference>
<dbReference type="InterPro" id="IPR023048">
    <property type="entry name" value="NADH:quinone_OxRdtase_FMN_depd"/>
</dbReference>
<comment type="caution">
    <text evidence="6">Lacks conserved residue(s) required for the propagation of feature annotation.</text>
</comment>
<dbReference type="Gene3D" id="3.40.50.360">
    <property type="match status" value="1"/>
</dbReference>
<comment type="caution">
    <text evidence="8">The sequence shown here is derived from an EMBL/GenBank/DDBJ whole genome shotgun (WGS) entry which is preliminary data.</text>
</comment>
<evidence type="ECO:0000256" key="2">
    <source>
        <dbReference type="ARBA" id="ARBA00022643"/>
    </source>
</evidence>
<accession>A0ABP3N9F1</accession>
<dbReference type="EMBL" id="BAAAEO010000001">
    <property type="protein sequence ID" value="GAA0539144.1"/>
    <property type="molecule type" value="Genomic_DNA"/>
</dbReference>
<dbReference type="Proteomes" id="UP001501169">
    <property type="component" value="Unassembled WGS sequence"/>
</dbReference>
<dbReference type="EC" id="1.7.1.17" evidence="6"/>
<dbReference type="InterPro" id="IPR050104">
    <property type="entry name" value="FMN-dep_NADH:Q_OxRdtase_AzoR1"/>
</dbReference>
<evidence type="ECO:0000256" key="6">
    <source>
        <dbReference type="HAMAP-Rule" id="MF_01216"/>
    </source>
</evidence>
<evidence type="ECO:0000313" key="8">
    <source>
        <dbReference type="EMBL" id="GAA0539144.1"/>
    </source>
</evidence>
<protein>
    <recommendedName>
        <fullName evidence="6">FMN dependent NADH:quinone oxidoreductase</fullName>
        <ecNumber evidence="6">1.6.5.-</ecNumber>
    </recommendedName>
    <alternativeName>
        <fullName evidence="6">Azo-dye reductase</fullName>
    </alternativeName>
    <alternativeName>
        <fullName evidence="6">FMN-dependent NADH-azo compound oxidoreductase</fullName>
    </alternativeName>
    <alternativeName>
        <fullName evidence="6">FMN-dependent NADH-azoreductase</fullName>
        <ecNumber evidence="6">1.7.1.17</ecNumber>
    </alternativeName>
</protein>
<evidence type="ECO:0000256" key="5">
    <source>
        <dbReference type="ARBA" id="ARBA00048542"/>
    </source>
</evidence>
<keyword evidence="2 6" id="KW-0288">FMN</keyword>
<comment type="catalytic activity">
    <reaction evidence="5">
        <text>N,N-dimethyl-1,4-phenylenediamine + anthranilate + 2 NAD(+) = 2-(4-dimethylaminophenyl)diazenylbenzoate + 2 NADH + 2 H(+)</text>
        <dbReference type="Rhea" id="RHEA:55872"/>
        <dbReference type="ChEBI" id="CHEBI:15378"/>
        <dbReference type="ChEBI" id="CHEBI:15783"/>
        <dbReference type="ChEBI" id="CHEBI:16567"/>
        <dbReference type="ChEBI" id="CHEBI:57540"/>
        <dbReference type="ChEBI" id="CHEBI:57945"/>
        <dbReference type="ChEBI" id="CHEBI:71579"/>
        <dbReference type="EC" id="1.7.1.17"/>
    </reaction>
    <physiologicalReaction direction="right-to-left" evidence="5">
        <dbReference type="Rhea" id="RHEA:55874"/>
    </physiologicalReaction>
</comment>
<feature type="binding site" evidence="6">
    <location>
        <begin position="63"/>
        <end position="65"/>
    </location>
    <ligand>
        <name>FMN</name>
        <dbReference type="ChEBI" id="CHEBI:58210"/>
    </ligand>
</feature>
<evidence type="ECO:0000256" key="4">
    <source>
        <dbReference type="ARBA" id="ARBA00023027"/>
    </source>
</evidence>
<evidence type="ECO:0000256" key="3">
    <source>
        <dbReference type="ARBA" id="ARBA00023002"/>
    </source>
</evidence>
<keyword evidence="9" id="KW-1185">Reference proteome</keyword>
<sequence>MRFGVTIDDLNSSVNVFFSFVNFYLQRQDSARYQLTEVLQMSTILHIDSSVRAITNPNPNHNSISKNIALRFINTCRQKRRTDEYIYRDVGMNPPAFITQDWIGAVFTPEQKRTPAQHDILALSDRLIAEVAKADIIVISTPMYNYGMPAQLKSWFDQVVRINKTFDFDLARGDFPLQPLLSGKTLVTITSSGEFGFEKGGIRESASHLQPHLRTLSKYLGVETIYEIAAEYQEFGDERHKTSVSNALSRAEKLAAELADTAAATALQPEAANG</sequence>
<keyword evidence="4 6" id="KW-0520">NAD</keyword>
<dbReference type="HAMAP" id="MF_01216">
    <property type="entry name" value="Azoreductase_type1"/>
    <property type="match status" value="1"/>
</dbReference>
<gene>
    <name evidence="6" type="primary">azoR</name>
    <name evidence="8" type="ORF">GCM10009098_03350</name>
</gene>
<organism evidence="8 9">
    <name type="scientific">Rheinheimera aquimaris</name>
    <dbReference type="NCBI Taxonomy" id="412437"/>
    <lineage>
        <taxon>Bacteria</taxon>
        <taxon>Pseudomonadati</taxon>
        <taxon>Pseudomonadota</taxon>
        <taxon>Gammaproteobacteria</taxon>
        <taxon>Chromatiales</taxon>
        <taxon>Chromatiaceae</taxon>
        <taxon>Rheinheimera</taxon>
    </lineage>
</organism>
<feature type="domain" description="Flavodoxin-like fold" evidence="7">
    <location>
        <begin position="57"/>
        <end position="253"/>
    </location>
</feature>
<reference evidence="9" key="1">
    <citation type="journal article" date="2019" name="Int. J. Syst. Evol. Microbiol.">
        <title>The Global Catalogue of Microorganisms (GCM) 10K type strain sequencing project: providing services to taxonomists for standard genome sequencing and annotation.</title>
        <authorList>
            <consortium name="The Broad Institute Genomics Platform"/>
            <consortium name="The Broad Institute Genome Sequencing Center for Infectious Disease"/>
            <person name="Wu L."/>
            <person name="Ma J."/>
        </authorList>
    </citation>
    <scope>NUCLEOTIDE SEQUENCE [LARGE SCALE GENOMIC DNA]</scope>
    <source>
        <strain evidence="9">JCM 14331</strain>
    </source>
</reference>
<comment type="function">
    <text evidence="6">Quinone reductase that provides resistance to thiol-specific stress caused by electrophilic quinones.</text>
</comment>
<feature type="binding site" evidence="6">
    <location>
        <position position="50"/>
    </location>
    <ligand>
        <name>FMN</name>
        <dbReference type="ChEBI" id="CHEBI:58210"/>
    </ligand>
</feature>
<comment type="catalytic activity">
    <reaction evidence="6">
        <text>2 a quinone + NADH + H(+) = 2 a 1,4-benzosemiquinone + NAD(+)</text>
        <dbReference type="Rhea" id="RHEA:65952"/>
        <dbReference type="ChEBI" id="CHEBI:15378"/>
        <dbReference type="ChEBI" id="CHEBI:57540"/>
        <dbReference type="ChEBI" id="CHEBI:57945"/>
        <dbReference type="ChEBI" id="CHEBI:132124"/>
        <dbReference type="ChEBI" id="CHEBI:134225"/>
    </reaction>
</comment>
<keyword evidence="1 6" id="KW-0285">Flavoprotein</keyword>
<evidence type="ECO:0000313" key="9">
    <source>
        <dbReference type="Proteomes" id="UP001501169"/>
    </source>
</evidence>
<keyword evidence="3 6" id="KW-0560">Oxidoreductase</keyword>
<comment type="cofactor">
    <cofactor evidence="6">
        <name>FMN</name>
        <dbReference type="ChEBI" id="CHEBI:58210"/>
    </cofactor>
    <text evidence="6">Binds 1 FMN per subunit.</text>
</comment>
<evidence type="ECO:0000259" key="7">
    <source>
        <dbReference type="Pfam" id="PF02525"/>
    </source>
</evidence>
<name>A0ABP3N9F1_9GAMM</name>
<proteinExistence type="inferred from homology"/>
<evidence type="ECO:0000256" key="1">
    <source>
        <dbReference type="ARBA" id="ARBA00022630"/>
    </source>
</evidence>
<dbReference type="SUPFAM" id="SSF52218">
    <property type="entry name" value="Flavoproteins"/>
    <property type="match status" value="1"/>
</dbReference>
<comment type="similarity">
    <text evidence="6">Belongs to the azoreductase type 1 family.</text>
</comment>
<dbReference type="InterPro" id="IPR003680">
    <property type="entry name" value="Flavodoxin_fold"/>
</dbReference>
<dbReference type="EC" id="1.6.5.-" evidence="6"/>
<dbReference type="PANTHER" id="PTHR43741">
    <property type="entry name" value="FMN-DEPENDENT NADH-AZOREDUCTASE 1"/>
    <property type="match status" value="1"/>
</dbReference>
<dbReference type="PANTHER" id="PTHR43741:SF2">
    <property type="entry name" value="FMN-DEPENDENT NADH:QUINONE OXIDOREDUCTASE"/>
    <property type="match status" value="1"/>
</dbReference>
<comment type="subunit">
    <text evidence="6">Homodimer.</text>
</comment>
<comment type="function">
    <text evidence="6">Also exhibits azoreductase activity. Catalyzes the reductive cleavage of the azo bond in aromatic azo compounds to the corresponding amines.</text>
</comment>